<name>A0A2V1DIL8_9PLEO</name>
<dbReference type="STRING" id="97972.A0A2V1DIL8"/>
<evidence type="ECO:0000313" key="3">
    <source>
        <dbReference type="Proteomes" id="UP000244855"/>
    </source>
</evidence>
<evidence type="ECO:0000313" key="2">
    <source>
        <dbReference type="EMBL" id="PVH97463.1"/>
    </source>
</evidence>
<dbReference type="EMBL" id="KZ805435">
    <property type="protein sequence ID" value="PVH97463.1"/>
    <property type="molecule type" value="Genomic_DNA"/>
</dbReference>
<gene>
    <name evidence="2" type="ORF">DM02DRAFT_597603</name>
</gene>
<dbReference type="PROSITE" id="PS50181">
    <property type="entry name" value="FBOX"/>
    <property type="match status" value="1"/>
</dbReference>
<accession>A0A2V1DIL8</accession>
<proteinExistence type="predicted"/>
<protein>
    <recommendedName>
        <fullName evidence="1">F-box domain-containing protein</fullName>
    </recommendedName>
</protein>
<sequence>MDSLPQEVVDQLCGFLTPDDLRNTVTISRKFQHSSENASGVWNAIWLKEQDIGMFMACYTERRWRYLRRVQFQTVIPPYEGDGRCRLKLEPESNYCRESERELHEKDVLFTNQIMWLFETLHTMEAKCGRGNIGLWIYTPVRNTGWRTCPHRKFPSWRLRLFNPERLPRLPSISTLNIEEGKTVHPLEQPESLLKIDLRILVDLIAKLPTLEFLDCNINAGGGWTTDYEREPQVIRHYTKDWAGPLRDSRNGFSNALEGASLPTSLRKANLNFMWPVWEVENIDQTMALPNLIGAGSFDPFSSSLRLLCQSMTTLQITAMIDGTLFWPADGAASWPNLEHLHVHFHMATPSGGWYFKGPEDDETIVTEATEVTASSYPPLMDTHDDEFWDDEASKYGLIFDSTCKRFRVKPDEETMRPFLESFAKAAAQMPVLKTACLWCPLQWDADDIDRYEDYDIEVELEAVSGSAATSTAWGVSYLGTGEEGANPLPGTLVGLPGVRQLSWATGSWRPDHELHDLFKMIGNRDSPLIEYWPGDDNCDYSNMRGKFGRYSLFEPTATGLTITKG</sequence>
<dbReference type="AlphaFoldDB" id="A0A2V1DIL8"/>
<feature type="domain" description="F-box" evidence="1">
    <location>
        <begin position="1"/>
        <end position="45"/>
    </location>
</feature>
<keyword evidence="3" id="KW-1185">Reference proteome</keyword>
<dbReference type="InterPro" id="IPR001810">
    <property type="entry name" value="F-box_dom"/>
</dbReference>
<evidence type="ECO:0000259" key="1">
    <source>
        <dbReference type="PROSITE" id="PS50181"/>
    </source>
</evidence>
<dbReference type="OrthoDB" id="5985073at2759"/>
<organism evidence="2 3">
    <name type="scientific">Periconia macrospinosa</name>
    <dbReference type="NCBI Taxonomy" id="97972"/>
    <lineage>
        <taxon>Eukaryota</taxon>
        <taxon>Fungi</taxon>
        <taxon>Dikarya</taxon>
        <taxon>Ascomycota</taxon>
        <taxon>Pezizomycotina</taxon>
        <taxon>Dothideomycetes</taxon>
        <taxon>Pleosporomycetidae</taxon>
        <taxon>Pleosporales</taxon>
        <taxon>Massarineae</taxon>
        <taxon>Periconiaceae</taxon>
        <taxon>Periconia</taxon>
    </lineage>
</organism>
<dbReference type="Proteomes" id="UP000244855">
    <property type="component" value="Unassembled WGS sequence"/>
</dbReference>
<reference evidence="2 3" key="1">
    <citation type="journal article" date="2018" name="Sci. Rep.">
        <title>Comparative genomics provides insights into the lifestyle and reveals functional heterogeneity of dark septate endophytic fungi.</title>
        <authorList>
            <person name="Knapp D.G."/>
            <person name="Nemeth J.B."/>
            <person name="Barry K."/>
            <person name="Hainaut M."/>
            <person name="Henrissat B."/>
            <person name="Johnson J."/>
            <person name="Kuo A."/>
            <person name="Lim J.H.P."/>
            <person name="Lipzen A."/>
            <person name="Nolan M."/>
            <person name="Ohm R.A."/>
            <person name="Tamas L."/>
            <person name="Grigoriev I.V."/>
            <person name="Spatafora J.W."/>
            <person name="Nagy L.G."/>
            <person name="Kovacs G.M."/>
        </authorList>
    </citation>
    <scope>NUCLEOTIDE SEQUENCE [LARGE SCALE GENOMIC DNA]</scope>
    <source>
        <strain evidence="2 3">DSE2036</strain>
    </source>
</reference>